<dbReference type="Proteomes" id="UP001623232">
    <property type="component" value="Plasmid unnamed4"/>
</dbReference>
<proteinExistence type="predicted"/>
<dbReference type="EMBL" id="CP123585">
    <property type="protein sequence ID" value="WZK91210.1"/>
    <property type="molecule type" value="Genomic_DNA"/>
</dbReference>
<protein>
    <submittedName>
        <fullName evidence="1">Helix-turn-helix domain-containing protein</fullName>
    </submittedName>
</protein>
<keyword evidence="2" id="KW-1185">Reference proteome</keyword>
<keyword evidence="1" id="KW-0614">Plasmid</keyword>
<sequence>MSEPLPDEIDDDLWDEAHRRAEVIREFLKRNPGQSTAANVADLSAELDLSQASAYRLLKLFRESGTVMSLVDRKPGRRTGHRALDTEREKIISSAIKTYYLKPTRPSVAQLVRGHCQVV</sequence>
<accession>A0ABZ2XYM1</accession>
<organism evidence="1 2">
    <name type="scientific">Aliisedimentitalea scapharcae</name>
    <dbReference type="NCBI Taxonomy" id="1524259"/>
    <lineage>
        <taxon>Bacteria</taxon>
        <taxon>Pseudomonadati</taxon>
        <taxon>Pseudomonadota</taxon>
        <taxon>Alphaproteobacteria</taxon>
        <taxon>Rhodobacterales</taxon>
        <taxon>Roseobacteraceae</taxon>
        <taxon>Aliisedimentitalea</taxon>
    </lineage>
</organism>
<evidence type="ECO:0000313" key="1">
    <source>
        <dbReference type="EMBL" id="WZK91210.1"/>
    </source>
</evidence>
<reference evidence="1 2" key="1">
    <citation type="submission" date="2023-04" db="EMBL/GenBank/DDBJ databases">
        <title>Complete genome sequence of Alisedimentitalea scapharcae.</title>
        <authorList>
            <person name="Rong J.-C."/>
            <person name="Yi M.-L."/>
            <person name="Zhao Q."/>
        </authorList>
    </citation>
    <scope>NUCLEOTIDE SEQUENCE [LARGE SCALE GENOMIC DNA]</scope>
    <source>
        <strain evidence="1 2">KCTC 42119</strain>
        <plasmid evidence="1 2">unnamed4</plasmid>
    </source>
</reference>
<geneLocation type="plasmid" evidence="1 2">
    <name>unnamed4</name>
</geneLocation>
<evidence type="ECO:0000313" key="2">
    <source>
        <dbReference type="Proteomes" id="UP001623232"/>
    </source>
</evidence>
<gene>
    <name evidence="1" type="ORF">QEZ52_20705</name>
</gene>
<name>A0ABZ2XYM1_9RHOB</name>
<dbReference type="RefSeq" id="WP_343211917.1">
    <property type="nucleotide sequence ID" value="NZ_CP123585.1"/>
</dbReference>